<dbReference type="EMBL" id="JAFLCK010000033">
    <property type="protein sequence ID" value="MBN8662231.1"/>
    <property type="molecule type" value="Genomic_DNA"/>
</dbReference>
<dbReference type="Proteomes" id="UP000664277">
    <property type="component" value="Unassembled WGS sequence"/>
</dbReference>
<evidence type="ECO:0000313" key="3">
    <source>
        <dbReference type="Proteomes" id="UP000664277"/>
    </source>
</evidence>
<comment type="caution">
    <text evidence="2">The sequence shown here is derived from an EMBL/GenBank/DDBJ whole genome shotgun (WGS) entry which is preliminary data.</text>
</comment>
<proteinExistence type="predicted"/>
<sequence>MSNSYRKNPFIGNCSHSDKPGKVNANRTLRTHVRQALRTCDDFEALILPILREVSNVWDFPKDGKHRLNTRGPNFRKWMRK</sequence>
<dbReference type="AlphaFoldDB" id="A0A8J7PEZ2"/>
<accession>A0A8J7PEZ2</accession>
<organism evidence="2 3">
    <name type="scientific">Candidatus Obscuribacter phosphatis</name>
    <dbReference type="NCBI Taxonomy" id="1906157"/>
    <lineage>
        <taxon>Bacteria</taxon>
        <taxon>Bacillati</taxon>
        <taxon>Candidatus Melainabacteria</taxon>
        <taxon>Candidatus Obscuribacterales</taxon>
        <taxon>Candidatus Obscuribacteraceae</taxon>
        <taxon>Candidatus Obscuribacter</taxon>
    </lineage>
</organism>
<protein>
    <submittedName>
        <fullName evidence="2">Uncharacterized protein</fullName>
    </submittedName>
</protein>
<name>A0A8J7PEZ2_9BACT</name>
<evidence type="ECO:0000313" key="2">
    <source>
        <dbReference type="EMBL" id="MBN8662231.1"/>
    </source>
</evidence>
<gene>
    <name evidence="2" type="ORF">J0M35_17815</name>
</gene>
<reference evidence="2" key="1">
    <citation type="submission" date="2021-02" db="EMBL/GenBank/DDBJ databases">
        <title>Genome-Resolved Metagenomics of a Microbial Community Performing Photosynthetic Biological Nutrient Removal.</title>
        <authorList>
            <person name="Mcdaniel E.A."/>
        </authorList>
    </citation>
    <scope>NUCLEOTIDE SEQUENCE</scope>
    <source>
        <strain evidence="2">UWPOB_OBS1</strain>
    </source>
</reference>
<evidence type="ECO:0000256" key="1">
    <source>
        <dbReference type="SAM" id="MobiDB-lite"/>
    </source>
</evidence>
<feature type="region of interest" description="Disordered" evidence="1">
    <location>
        <begin position="1"/>
        <end position="23"/>
    </location>
</feature>